<sequence length="256" mass="28015">MRQFRLFCITLFTLMALMVFTGCQKDPVTPQASQTENVHETNSNSKTKEKQEANQNRNSETAQKDKTVLNQNGDQNQKASEMENSQNASESDANNSSAKPQNSQGNSNKKSSSLNNEKSSNSEPQTKFSVNQNTSTTPKTNEADKYDASIIVKGDSKTGTILTVSQADFKKGDTVLTMTLNLLKQKGIQYSVRGSGATAYVEGIDNLYEFDDGPTSGWNIYVNGKLLSESAGAMKLSKGDHIVWSYTADYQKDGQG</sequence>
<comment type="caution">
    <text evidence="4">The sequence shown here is derived from an EMBL/GenBank/DDBJ whole genome shotgun (WGS) entry which is preliminary data.</text>
</comment>
<dbReference type="EMBL" id="JARMAB010000021">
    <property type="protein sequence ID" value="MED1204323.1"/>
    <property type="molecule type" value="Genomic_DNA"/>
</dbReference>
<name>A0ABU6MI24_9BACI</name>
<evidence type="ECO:0000259" key="3">
    <source>
        <dbReference type="Pfam" id="PF14478"/>
    </source>
</evidence>
<feature type="compositionally biased region" description="Low complexity" evidence="1">
    <location>
        <begin position="84"/>
        <end position="122"/>
    </location>
</feature>
<dbReference type="Proteomes" id="UP001341444">
    <property type="component" value="Unassembled WGS sequence"/>
</dbReference>
<evidence type="ECO:0000256" key="1">
    <source>
        <dbReference type="SAM" id="MobiDB-lite"/>
    </source>
</evidence>
<keyword evidence="5" id="KW-1185">Reference proteome</keyword>
<organism evidence="4 5">
    <name type="scientific">Heyndrickxia acidicola</name>
    <dbReference type="NCBI Taxonomy" id="209389"/>
    <lineage>
        <taxon>Bacteria</taxon>
        <taxon>Bacillati</taxon>
        <taxon>Bacillota</taxon>
        <taxon>Bacilli</taxon>
        <taxon>Bacillales</taxon>
        <taxon>Bacillaceae</taxon>
        <taxon>Heyndrickxia</taxon>
    </lineage>
</organism>
<proteinExistence type="predicted"/>
<reference evidence="4 5" key="1">
    <citation type="submission" date="2023-03" db="EMBL/GenBank/DDBJ databases">
        <title>Bacillus Genome Sequencing.</title>
        <authorList>
            <person name="Dunlap C."/>
        </authorList>
    </citation>
    <scope>NUCLEOTIDE SEQUENCE [LARGE SCALE GENOMIC DNA]</scope>
    <source>
        <strain evidence="4 5">B-23453</strain>
    </source>
</reference>
<keyword evidence="2" id="KW-0732">Signal</keyword>
<evidence type="ECO:0000256" key="2">
    <source>
        <dbReference type="SAM" id="SignalP"/>
    </source>
</evidence>
<protein>
    <submittedName>
        <fullName evidence="4">DUF4430 domain-containing protein</fullName>
    </submittedName>
</protein>
<feature type="chain" id="PRO_5046708860" evidence="2">
    <location>
        <begin position="26"/>
        <end position="256"/>
    </location>
</feature>
<dbReference type="Gene3D" id="2.170.130.30">
    <property type="match status" value="1"/>
</dbReference>
<feature type="compositionally biased region" description="Polar residues" evidence="1">
    <location>
        <begin position="68"/>
        <end position="83"/>
    </location>
</feature>
<feature type="compositionally biased region" description="Polar residues" evidence="1">
    <location>
        <begin position="30"/>
        <end position="45"/>
    </location>
</feature>
<dbReference type="PROSITE" id="PS51257">
    <property type="entry name" value="PROKAR_LIPOPROTEIN"/>
    <property type="match status" value="1"/>
</dbReference>
<evidence type="ECO:0000313" key="4">
    <source>
        <dbReference type="EMBL" id="MED1204323.1"/>
    </source>
</evidence>
<feature type="domain" description="Transcobalamin-like C-terminal" evidence="3">
    <location>
        <begin position="172"/>
        <end position="247"/>
    </location>
</feature>
<feature type="signal peptide" evidence="2">
    <location>
        <begin position="1"/>
        <end position="25"/>
    </location>
</feature>
<accession>A0ABU6MI24</accession>
<dbReference type="Pfam" id="PF14478">
    <property type="entry name" value="DUF4430"/>
    <property type="match status" value="1"/>
</dbReference>
<dbReference type="RefSeq" id="WP_066265030.1">
    <property type="nucleotide sequence ID" value="NZ_JARMAB010000021.1"/>
</dbReference>
<gene>
    <name evidence="4" type="ORF">P4T90_14840</name>
</gene>
<feature type="region of interest" description="Disordered" evidence="1">
    <location>
        <begin position="27"/>
        <end position="142"/>
    </location>
</feature>
<evidence type="ECO:0000313" key="5">
    <source>
        <dbReference type="Proteomes" id="UP001341444"/>
    </source>
</evidence>
<feature type="compositionally biased region" description="Polar residues" evidence="1">
    <location>
        <begin position="123"/>
        <end position="140"/>
    </location>
</feature>
<dbReference type="InterPro" id="IPR027954">
    <property type="entry name" value="Transcobalamin-like_C"/>
</dbReference>